<organism evidence="4 5">
    <name type="scientific">Symbiodinium necroappetens</name>
    <dbReference type="NCBI Taxonomy" id="1628268"/>
    <lineage>
        <taxon>Eukaryota</taxon>
        <taxon>Sar</taxon>
        <taxon>Alveolata</taxon>
        <taxon>Dinophyceae</taxon>
        <taxon>Suessiales</taxon>
        <taxon>Symbiodiniaceae</taxon>
        <taxon>Symbiodinium</taxon>
    </lineage>
</organism>
<reference evidence="4" key="1">
    <citation type="submission" date="2021-02" db="EMBL/GenBank/DDBJ databases">
        <authorList>
            <person name="Dougan E. K."/>
            <person name="Rhodes N."/>
            <person name="Thang M."/>
            <person name="Chan C."/>
        </authorList>
    </citation>
    <scope>NUCLEOTIDE SEQUENCE</scope>
</reference>
<feature type="region of interest" description="Disordered" evidence="1">
    <location>
        <begin position="101"/>
        <end position="145"/>
    </location>
</feature>
<dbReference type="Proteomes" id="UP000601435">
    <property type="component" value="Unassembled WGS sequence"/>
</dbReference>
<feature type="compositionally biased region" description="Basic and acidic residues" evidence="1">
    <location>
        <begin position="114"/>
        <end position="130"/>
    </location>
</feature>
<evidence type="ECO:0000256" key="2">
    <source>
        <dbReference type="SAM" id="Phobius"/>
    </source>
</evidence>
<feature type="transmembrane region" description="Helical" evidence="2">
    <location>
        <begin position="210"/>
        <end position="230"/>
    </location>
</feature>
<feature type="compositionally biased region" description="Acidic residues" evidence="1">
    <location>
        <begin position="131"/>
        <end position="145"/>
    </location>
</feature>
<gene>
    <name evidence="4" type="ORF">SNEC2469_LOCUS12877</name>
</gene>
<keyword evidence="3" id="KW-0732">Signal</keyword>
<feature type="signal peptide" evidence="3">
    <location>
        <begin position="1"/>
        <end position="21"/>
    </location>
</feature>
<evidence type="ECO:0000313" key="4">
    <source>
        <dbReference type="EMBL" id="CAE7460666.1"/>
    </source>
</evidence>
<dbReference type="AlphaFoldDB" id="A0A812S3S8"/>
<keyword evidence="2" id="KW-0472">Membrane</keyword>
<comment type="caution">
    <text evidence="4">The sequence shown here is derived from an EMBL/GenBank/DDBJ whole genome shotgun (WGS) entry which is preliminary data.</text>
</comment>
<keyword evidence="5" id="KW-1185">Reference proteome</keyword>
<dbReference type="OrthoDB" id="445233at2759"/>
<sequence>MMITRLTVIVVLSYLWESCVFQTTTHVGKDFPLEECSRGMDCFSSELRIQTFISRNHLPVNCSTPGANAADPFFDKQVVVSCVMFVTPSLTQWSLPRSLRQANTEGEQDASGWEVKEDFEAERISSKEEGSEMEEGSKEEEETVDELLSKMAEQPADAALQLKGLKAIQGGSSADPHLAAAAIVAAMQAHPECLRLCRSYALGPTQYRCLVSFVIYVPFNLVLNVTTFLSPSLLRQLALLRLAAFLVAWVAVVYQAHFSPDFADEIVTAHNIALCSLSAVGFLLHVVLLREQVQAGCQAAGAAELWRGR</sequence>
<feature type="transmembrane region" description="Helical" evidence="2">
    <location>
        <begin position="237"/>
        <end position="257"/>
    </location>
</feature>
<protein>
    <submittedName>
        <fullName evidence="4">Uncharacterized protein</fullName>
    </submittedName>
</protein>
<evidence type="ECO:0000256" key="1">
    <source>
        <dbReference type="SAM" id="MobiDB-lite"/>
    </source>
</evidence>
<accession>A0A812S3S8</accession>
<feature type="chain" id="PRO_5032940270" evidence="3">
    <location>
        <begin position="22"/>
        <end position="309"/>
    </location>
</feature>
<feature type="non-terminal residue" evidence="4">
    <location>
        <position position="309"/>
    </location>
</feature>
<feature type="transmembrane region" description="Helical" evidence="2">
    <location>
        <begin position="269"/>
        <end position="289"/>
    </location>
</feature>
<dbReference type="EMBL" id="CAJNJA010020487">
    <property type="protein sequence ID" value="CAE7460666.1"/>
    <property type="molecule type" value="Genomic_DNA"/>
</dbReference>
<keyword evidence="2" id="KW-1133">Transmembrane helix</keyword>
<proteinExistence type="predicted"/>
<evidence type="ECO:0000256" key="3">
    <source>
        <dbReference type="SAM" id="SignalP"/>
    </source>
</evidence>
<evidence type="ECO:0000313" key="5">
    <source>
        <dbReference type="Proteomes" id="UP000601435"/>
    </source>
</evidence>
<name>A0A812S3S8_9DINO</name>
<keyword evidence="2" id="KW-0812">Transmembrane</keyword>